<proteinExistence type="predicted"/>
<evidence type="ECO:0000259" key="2">
    <source>
        <dbReference type="Pfam" id="PF20700"/>
    </source>
</evidence>
<name>A0A8B6G2M8_MYTGA</name>
<dbReference type="EMBL" id="UYJE01007767">
    <property type="protein sequence ID" value="VDI57739.1"/>
    <property type="molecule type" value="Genomic_DNA"/>
</dbReference>
<evidence type="ECO:0000313" key="3">
    <source>
        <dbReference type="EMBL" id="VDI57739.1"/>
    </source>
</evidence>
<dbReference type="Pfam" id="PF20700">
    <property type="entry name" value="Mutator"/>
    <property type="match status" value="1"/>
</dbReference>
<comment type="caution">
    <text evidence="3">The sequence shown here is derived from an EMBL/GenBank/DDBJ whole genome shotgun (WGS) entry which is preliminary data.</text>
</comment>
<reference evidence="3" key="1">
    <citation type="submission" date="2018-11" db="EMBL/GenBank/DDBJ databases">
        <authorList>
            <person name="Alioto T."/>
            <person name="Alioto T."/>
        </authorList>
    </citation>
    <scope>NUCLEOTIDE SEQUENCE</scope>
</reference>
<keyword evidence="4" id="KW-1185">Reference proteome</keyword>
<sequence>MIGTRTGMILDYSLRSRTCRVCVTARRMKKIPKVHTCRKNYSGSSKAMEADMVVQMVADARIKDKQLQASLSTLFSNYITQSEKLAKLESTQGNESFNNTVASKAPKNRHYGSSGSLGYRVAASVIQKNKGHKYLVDANRTAGLSPGVHTSKVSALRDLQYKKRKAIAITKKAKLRRLELKTER</sequence>
<feature type="domain" description="Mutator-like transposase" evidence="2">
    <location>
        <begin position="1"/>
        <end position="65"/>
    </location>
</feature>
<dbReference type="InterPro" id="IPR049012">
    <property type="entry name" value="Mutator_transp_dom"/>
</dbReference>
<accession>A0A8B6G2M8</accession>
<dbReference type="Proteomes" id="UP000596742">
    <property type="component" value="Unassembled WGS sequence"/>
</dbReference>
<gene>
    <name evidence="3" type="ORF">MGAL_10B005738</name>
</gene>
<feature type="compositionally biased region" description="Polar residues" evidence="1">
    <location>
        <begin position="90"/>
        <end position="102"/>
    </location>
</feature>
<feature type="region of interest" description="Disordered" evidence="1">
    <location>
        <begin position="90"/>
        <end position="109"/>
    </location>
</feature>
<evidence type="ECO:0000313" key="4">
    <source>
        <dbReference type="Proteomes" id="UP000596742"/>
    </source>
</evidence>
<dbReference type="AlphaFoldDB" id="A0A8B6G2M8"/>
<organism evidence="3 4">
    <name type="scientific">Mytilus galloprovincialis</name>
    <name type="common">Mediterranean mussel</name>
    <dbReference type="NCBI Taxonomy" id="29158"/>
    <lineage>
        <taxon>Eukaryota</taxon>
        <taxon>Metazoa</taxon>
        <taxon>Spiralia</taxon>
        <taxon>Lophotrochozoa</taxon>
        <taxon>Mollusca</taxon>
        <taxon>Bivalvia</taxon>
        <taxon>Autobranchia</taxon>
        <taxon>Pteriomorphia</taxon>
        <taxon>Mytilida</taxon>
        <taxon>Mytiloidea</taxon>
        <taxon>Mytilidae</taxon>
        <taxon>Mytilinae</taxon>
        <taxon>Mytilus</taxon>
    </lineage>
</organism>
<dbReference type="OrthoDB" id="6133939at2759"/>
<evidence type="ECO:0000256" key="1">
    <source>
        <dbReference type="SAM" id="MobiDB-lite"/>
    </source>
</evidence>
<protein>
    <recommendedName>
        <fullName evidence="2">Mutator-like transposase domain-containing protein</fullName>
    </recommendedName>
</protein>